<protein>
    <submittedName>
        <fullName evidence="1">Uncharacterized protein</fullName>
    </submittedName>
</protein>
<evidence type="ECO:0000313" key="2">
    <source>
        <dbReference type="Proteomes" id="UP001175271"/>
    </source>
</evidence>
<accession>A0AA39I2M9</accession>
<keyword evidence="2" id="KW-1185">Reference proteome</keyword>
<proteinExistence type="predicted"/>
<organism evidence="1 2">
    <name type="scientific">Steinernema hermaphroditum</name>
    <dbReference type="NCBI Taxonomy" id="289476"/>
    <lineage>
        <taxon>Eukaryota</taxon>
        <taxon>Metazoa</taxon>
        <taxon>Ecdysozoa</taxon>
        <taxon>Nematoda</taxon>
        <taxon>Chromadorea</taxon>
        <taxon>Rhabditida</taxon>
        <taxon>Tylenchina</taxon>
        <taxon>Panagrolaimomorpha</taxon>
        <taxon>Strongyloidoidea</taxon>
        <taxon>Steinernematidae</taxon>
        <taxon>Steinernema</taxon>
    </lineage>
</organism>
<reference evidence="1" key="1">
    <citation type="submission" date="2023-06" db="EMBL/GenBank/DDBJ databases">
        <title>Genomic analysis of the entomopathogenic nematode Steinernema hermaphroditum.</title>
        <authorList>
            <person name="Schwarz E.M."/>
            <person name="Heppert J.K."/>
            <person name="Baniya A."/>
            <person name="Schwartz H.T."/>
            <person name="Tan C.-H."/>
            <person name="Antoshechkin I."/>
            <person name="Sternberg P.W."/>
            <person name="Goodrich-Blair H."/>
            <person name="Dillman A.R."/>
        </authorList>
    </citation>
    <scope>NUCLEOTIDE SEQUENCE</scope>
    <source>
        <strain evidence="1">PS9179</strain>
        <tissue evidence="1">Whole animal</tissue>
    </source>
</reference>
<evidence type="ECO:0000313" key="1">
    <source>
        <dbReference type="EMBL" id="KAK0415950.1"/>
    </source>
</evidence>
<gene>
    <name evidence="1" type="ORF">QR680_012213</name>
</gene>
<dbReference type="AlphaFoldDB" id="A0AA39I2M9"/>
<sequence>MQSALLLGSPPESALFLFPGLASIMRKSIFLSSSPLRLQETPISFSTFSDSDVLQAIERICAGKKELCLQKLNLPFHPDVFSNFGTIPTQPCVILRSPTKKSLTHRLVYDTSPAPLREDERKIREKRVADPLSITLISAAGVAVGPVVVKAAAGLGVLIATFVGGLFAGMAVDEDEDTTEAVRNTEKKIEAVMSSKTVSGQAILEVCKGLEGLCLEKVLPAVRETRLLKETTMEEAAEANAALRKATEALRCTISGKC</sequence>
<name>A0AA39I2M9_9BILA</name>
<dbReference type="EMBL" id="JAUCMV010000002">
    <property type="protein sequence ID" value="KAK0415950.1"/>
    <property type="molecule type" value="Genomic_DNA"/>
</dbReference>
<dbReference type="Proteomes" id="UP001175271">
    <property type="component" value="Unassembled WGS sequence"/>
</dbReference>
<comment type="caution">
    <text evidence="1">The sequence shown here is derived from an EMBL/GenBank/DDBJ whole genome shotgun (WGS) entry which is preliminary data.</text>
</comment>